<evidence type="ECO:0000256" key="1">
    <source>
        <dbReference type="RuleBase" id="RU363021"/>
    </source>
</evidence>
<dbReference type="Proteomes" id="UP001329825">
    <property type="component" value="Chromosome 4"/>
</dbReference>
<keyword evidence="1" id="KW-0472">Membrane</keyword>
<sequence>MASFTGRLLRSPILPTAVIGSTMYYTSTSLAADEGRPEGSIRPGRNVSGEKLPIYQTSESNPIITLVEKPNPLVPYIAQGRETVTSVLADARGYLQSGVSSWIGFERRVEKEVKSILPVDESLNPGLIYILISGLSGSVLTRTRSLPIRFISPPLFTLLSFPYFLPKTSHNIRKYLSDLEDKHFPELAARHDRIVSTGIAHTQMTIDRVKDATEDVRGWSRKSIDQIEKSTGLQVGHAIGKSQVEKELEISKQRPTQTYERIGYVVEQKPVAEVVVPVTKEENKKLV</sequence>
<comment type="function">
    <text evidence="1">Component of the MICOS complex, a large protein complex of the mitochondrial inner membrane that plays crucial roles in the maintenance of crista junctions, inner membrane architecture, and formation of contact sites to the outer membrane.</text>
</comment>
<dbReference type="RefSeq" id="XP_062791203.1">
    <property type="nucleotide sequence ID" value="XM_062935152.1"/>
</dbReference>
<gene>
    <name evidence="2" type="ORF">IL334_003422</name>
</gene>
<accession>A0ABZ1CY30</accession>
<keyword evidence="3" id="KW-1185">Reference proteome</keyword>
<keyword evidence="1" id="KW-0999">Mitochondrion inner membrane</keyword>
<evidence type="ECO:0000313" key="2">
    <source>
        <dbReference type="EMBL" id="WRT66463.1"/>
    </source>
</evidence>
<protein>
    <recommendedName>
        <fullName evidence="1">MICOS complex subunit</fullName>
    </recommendedName>
</protein>
<comment type="subcellular location">
    <subcellularLocation>
        <location evidence="1">Mitochondrion inner membrane</location>
    </subcellularLocation>
</comment>
<dbReference type="PANTHER" id="PTHR28268">
    <property type="entry name" value="MICOS SUBUNIT MIC26"/>
    <property type="match status" value="1"/>
</dbReference>
<organism evidence="2 3">
    <name type="scientific">Kwoniella shivajii</name>
    <dbReference type="NCBI Taxonomy" id="564305"/>
    <lineage>
        <taxon>Eukaryota</taxon>
        <taxon>Fungi</taxon>
        <taxon>Dikarya</taxon>
        <taxon>Basidiomycota</taxon>
        <taxon>Agaricomycotina</taxon>
        <taxon>Tremellomycetes</taxon>
        <taxon>Tremellales</taxon>
        <taxon>Cryptococcaceae</taxon>
        <taxon>Kwoniella</taxon>
    </lineage>
</organism>
<dbReference type="PANTHER" id="PTHR28268:SF1">
    <property type="entry name" value="MICOS SUBUNIT MIC26"/>
    <property type="match status" value="1"/>
</dbReference>
<proteinExistence type="predicted"/>
<keyword evidence="1" id="KW-0496">Mitochondrion</keyword>
<dbReference type="EMBL" id="CP141884">
    <property type="protein sequence ID" value="WRT66463.1"/>
    <property type="molecule type" value="Genomic_DNA"/>
</dbReference>
<dbReference type="Pfam" id="PF09769">
    <property type="entry name" value="ApoO"/>
    <property type="match status" value="1"/>
</dbReference>
<evidence type="ECO:0000313" key="3">
    <source>
        <dbReference type="Proteomes" id="UP001329825"/>
    </source>
</evidence>
<name>A0ABZ1CY30_9TREE</name>
<reference evidence="2 3" key="1">
    <citation type="submission" date="2024-01" db="EMBL/GenBank/DDBJ databases">
        <title>Comparative genomics of Cryptococcus and Kwoniella reveals pathogenesis evolution and contrasting modes of karyotype evolution via chromosome fusion or intercentromeric recombination.</title>
        <authorList>
            <person name="Coelho M.A."/>
            <person name="David-Palma M."/>
            <person name="Shea T."/>
            <person name="Bowers K."/>
            <person name="McGinley-Smith S."/>
            <person name="Mohammad A.W."/>
            <person name="Gnirke A."/>
            <person name="Yurkov A.M."/>
            <person name="Nowrousian M."/>
            <person name="Sun S."/>
            <person name="Cuomo C.A."/>
            <person name="Heitman J."/>
        </authorList>
    </citation>
    <scope>NUCLEOTIDE SEQUENCE [LARGE SCALE GENOMIC DNA]</scope>
    <source>
        <strain evidence="2">CBS 11374</strain>
    </source>
</reference>
<dbReference type="GeneID" id="87955553"/>
<dbReference type="InterPro" id="IPR033181">
    <property type="entry name" value="Mic26_fungi"/>
</dbReference>
<comment type="subunit">
    <text evidence="1">Component of the mitochondrial contact site and cristae organizing system (MICOS) complex.</text>
</comment>
<dbReference type="InterPro" id="IPR019166">
    <property type="entry name" value="MIC26/MIC27"/>
</dbReference>